<organism evidence="1 2">
    <name type="scientific">Hibiscus syriacus</name>
    <name type="common">Rose of Sharon</name>
    <dbReference type="NCBI Taxonomy" id="106335"/>
    <lineage>
        <taxon>Eukaryota</taxon>
        <taxon>Viridiplantae</taxon>
        <taxon>Streptophyta</taxon>
        <taxon>Embryophyta</taxon>
        <taxon>Tracheophyta</taxon>
        <taxon>Spermatophyta</taxon>
        <taxon>Magnoliopsida</taxon>
        <taxon>eudicotyledons</taxon>
        <taxon>Gunneridae</taxon>
        <taxon>Pentapetalae</taxon>
        <taxon>rosids</taxon>
        <taxon>malvids</taxon>
        <taxon>Malvales</taxon>
        <taxon>Malvaceae</taxon>
        <taxon>Malvoideae</taxon>
        <taxon>Hibiscus</taxon>
    </lineage>
</organism>
<dbReference type="Proteomes" id="UP000436088">
    <property type="component" value="Unassembled WGS sequence"/>
</dbReference>
<evidence type="ECO:0000313" key="1">
    <source>
        <dbReference type="EMBL" id="KAE8692453.1"/>
    </source>
</evidence>
<gene>
    <name evidence="1" type="ORF">F3Y22_tig00110833pilonHSYRG00087</name>
</gene>
<dbReference type="EMBL" id="VEPZ02001133">
    <property type="protein sequence ID" value="KAE8692453.1"/>
    <property type="molecule type" value="Genomic_DNA"/>
</dbReference>
<evidence type="ECO:0000313" key="2">
    <source>
        <dbReference type="Proteomes" id="UP000436088"/>
    </source>
</evidence>
<reference evidence="1" key="1">
    <citation type="submission" date="2019-09" db="EMBL/GenBank/DDBJ databases">
        <title>Draft genome information of white flower Hibiscus syriacus.</title>
        <authorList>
            <person name="Kim Y.-M."/>
        </authorList>
    </citation>
    <scope>NUCLEOTIDE SEQUENCE [LARGE SCALE GENOMIC DNA]</scope>
    <source>
        <strain evidence="1">YM2019G1</strain>
    </source>
</reference>
<protein>
    <submittedName>
        <fullName evidence="1">Uncharacterized protein</fullName>
    </submittedName>
</protein>
<name>A0A6A2ZL39_HIBSY</name>
<dbReference type="AlphaFoldDB" id="A0A6A2ZL39"/>
<accession>A0A6A2ZL39</accession>
<proteinExistence type="predicted"/>
<sequence length="257" mass="28109">MASIIEYENQIGKCPSKADADKRVCSPAIWLANPGSAPHLFDKLASIISRAVFCSSLRASIFDSIPSILFLLRRAFSDSSCNYTLLNLQAASFLCAAQARCPSSSSLQQSTSSDITSHGIRGAAGTVKGDKLNVTEGEGGLTTEVLLELDESQGGSKAGAGEGGWVGRKPLWKQQWERLSYASVSLVTRQRFLISYRTCRPQPLMFLLVFPLLLLFKYLPPLSQSFSSSARDFSSNFLPFLPVFGLKTDHQTLLLFR</sequence>
<keyword evidence="2" id="KW-1185">Reference proteome</keyword>
<comment type="caution">
    <text evidence="1">The sequence shown here is derived from an EMBL/GenBank/DDBJ whole genome shotgun (WGS) entry which is preliminary data.</text>
</comment>